<sequence>MISLEQVINLPRQAEIIDLLATLTSFNMTSDDYLVLGEDTFSEDAKNLLVNAIYGEDRDNKEMAWKEILDTVGEEKIKNIINKSEECIRRCAYIECQISDFKKRLYQDSINEILGLIVI</sequence>
<name>A0AAD1YHT4_9CLOT</name>
<accession>A0AAD1YHT4</accession>
<reference evidence="1" key="1">
    <citation type="submission" date="2022-10" db="EMBL/GenBank/DDBJ databases">
        <authorList>
            <person name="Aires J."/>
            <person name="Mesa V."/>
        </authorList>
    </citation>
    <scope>NUCLEOTIDE SEQUENCE</scope>
    <source>
        <strain evidence="1">Clostridium neonatale JD116</strain>
    </source>
</reference>
<protein>
    <submittedName>
        <fullName evidence="1">Uncharacterized protein</fullName>
    </submittedName>
</protein>
<gene>
    <name evidence="1" type="ORF">CNEO2_660015</name>
</gene>
<organism evidence="1 2">
    <name type="scientific">Clostridium neonatale</name>
    <dbReference type="NCBI Taxonomy" id="137838"/>
    <lineage>
        <taxon>Bacteria</taxon>
        <taxon>Bacillati</taxon>
        <taxon>Bacillota</taxon>
        <taxon>Clostridia</taxon>
        <taxon>Eubacteriales</taxon>
        <taxon>Clostridiaceae</taxon>
        <taxon>Clostridium</taxon>
    </lineage>
</organism>
<proteinExistence type="predicted"/>
<evidence type="ECO:0000313" key="1">
    <source>
        <dbReference type="EMBL" id="CAI3667280.1"/>
    </source>
</evidence>
<dbReference type="Proteomes" id="UP001189143">
    <property type="component" value="Unassembled WGS sequence"/>
</dbReference>
<dbReference type="EMBL" id="CAMTCP010000266">
    <property type="protein sequence ID" value="CAI3667280.1"/>
    <property type="molecule type" value="Genomic_DNA"/>
</dbReference>
<evidence type="ECO:0000313" key="2">
    <source>
        <dbReference type="Proteomes" id="UP001189143"/>
    </source>
</evidence>
<dbReference type="AlphaFoldDB" id="A0AAD1YHT4"/>
<dbReference type="RefSeq" id="WP_230140217.1">
    <property type="nucleotide sequence ID" value="NZ_CAKJVF010000037.1"/>
</dbReference>
<comment type="caution">
    <text evidence="1">The sequence shown here is derived from an EMBL/GenBank/DDBJ whole genome shotgun (WGS) entry which is preliminary data.</text>
</comment>